<dbReference type="InterPro" id="IPR004044">
    <property type="entry name" value="KH_dom_type_2"/>
</dbReference>
<dbReference type="InterPro" id="IPR015946">
    <property type="entry name" value="KH_dom-like_a/b"/>
</dbReference>
<evidence type="ECO:0000256" key="8">
    <source>
        <dbReference type="ARBA" id="ARBA00030975"/>
    </source>
</evidence>
<feature type="region of interest" description="G4" evidence="10">
    <location>
        <begin position="246"/>
        <end position="249"/>
    </location>
</feature>
<feature type="region of interest" description="G3" evidence="10">
    <location>
        <begin position="185"/>
        <end position="188"/>
    </location>
</feature>
<evidence type="ECO:0000313" key="15">
    <source>
        <dbReference type="EMBL" id="VVC46405.1"/>
    </source>
</evidence>
<evidence type="ECO:0000256" key="5">
    <source>
        <dbReference type="ARBA" id="ARBA00022840"/>
    </source>
</evidence>
<keyword evidence="4 10" id="KW-0547">Nucleotide-binding</keyword>
<dbReference type="InterPro" id="IPR006073">
    <property type="entry name" value="GTP-bd"/>
</dbReference>
<dbReference type="GO" id="GO:0043024">
    <property type="term" value="F:ribosomal small subunit binding"/>
    <property type="evidence" value="ECO:0007669"/>
    <property type="project" value="TreeGrafter"/>
</dbReference>
<evidence type="ECO:0000256" key="4">
    <source>
        <dbReference type="ARBA" id="ARBA00022741"/>
    </source>
</evidence>
<evidence type="ECO:0000313" key="16">
    <source>
        <dbReference type="Proteomes" id="UP000325440"/>
    </source>
</evidence>
<dbReference type="OrthoDB" id="8954335at2759"/>
<dbReference type="InterPro" id="IPR027417">
    <property type="entry name" value="P-loop_NTPase"/>
</dbReference>
<protein>
    <recommendedName>
        <fullName evidence="2">GTPase Era, mitochondrial</fullName>
    </recommendedName>
    <alternativeName>
        <fullName evidence="8">ERA-like protein 1</fullName>
    </alternativeName>
</protein>
<dbReference type="GO" id="GO:0005829">
    <property type="term" value="C:cytosol"/>
    <property type="evidence" value="ECO:0007669"/>
    <property type="project" value="TreeGrafter"/>
</dbReference>
<feature type="region of interest" description="G5" evidence="10">
    <location>
        <begin position="275"/>
        <end position="277"/>
    </location>
</feature>
<evidence type="ECO:0000259" key="14">
    <source>
        <dbReference type="PROSITE" id="PS51713"/>
    </source>
</evidence>
<evidence type="ECO:0000259" key="12">
    <source>
        <dbReference type="PROSITE" id="PS50823"/>
    </source>
</evidence>
<dbReference type="SUPFAM" id="SSF51246">
    <property type="entry name" value="Rudiment single hybrid motif"/>
    <property type="match status" value="1"/>
</dbReference>
<dbReference type="PANTHER" id="PTHR42698:SF1">
    <property type="entry name" value="GTPASE ERA, MITOCHONDRIAL"/>
    <property type="match status" value="1"/>
</dbReference>
<feature type="domain" description="KH type-2" evidence="12">
    <location>
        <begin position="327"/>
        <end position="404"/>
    </location>
</feature>
<dbReference type="NCBIfam" id="TIGR00231">
    <property type="entry name" value="small_GTP"/>
    <property type="match status" value="1"/>
</dbReference>
<evidence type="ECO:0000256" key="1">
    <source>
        <dbReference type="ARBA" id="ARBA00007921"/>
    </source>
</evidence>
<dbReference type="NCBIfam" id="NF000908">
    <property type="entry name" value="PRK00089.1"/>
    <property type="match status" value="1"/>
</dbReference>
<dbReference type="EMBL" id="CABPRJ010002496">
    <property type="protein sequence ID" value="VVC46405.1"/>
    <property type="molecule type" value="Genomic_DNA"/>
</dbReference>
<comment type="similarity">
    <text evidence="1 10 11">Belongs to the TRAFAC class TrmE-Era-EngA-EngB-Septin-like GTPase superfamily. Era GTPase family.</text>
</comment>
<dbReference type="Proteomes" id="UP000325440">
    <property type="component" value="Unassembled WGS sequence"/>
</dbReference>
<dbReference type="InterPro" id="IPR011764">
    <property type="entry name" value="Biotin_carboxylation_dom"/>
</dbReference>
<dbReference type="Pfam" id="PF07650">
    <property type="entry name" value="KH_2"/>
    <property type="match status" value="1"/>
</dbReference>
<sequence>MQKALSECYIDGVTNNIEFLESIFHHPNFITGKLNTRFILDFYPNGFHGDFVTEEYVKISILVALYIHLRNEQKYCNNRVNEAFVVVINDNEYPINAKYQDGTLTAIYNHNSYSVKGRWKSNSYNVKEQKCLFVTIAGLPNAGKSTLINSIIGKKIAIVTPKAQTTRTQIRGIAICGDTHIIFTDSPGIFTAKTKLEKALVKSAWSAIKGDDITLLLIDVKSYLQNIEKIKAILVKLQHRCILILNKIDLIKRPELKMAYEHFNLLYKFEKIFMISALKNDGLFDLINYLSEIAPVGPWLYPEDQATDSSNDFLSAEITREKLFLNLHQELPYSTAVITEQFEKKKDKSLIIKQVIFVLRESHKKIILGEGGSNIKKINIEARSELEKIFEQKVHLFLFVKIRPWSDRPEEYIV</sequence>
<reference evidence="15 16" key="1">
    <citation type="submission" date="2019-08" db="EMBL/GenBank/DDBJ databases">
        <authorList>
            <person name="Alioto T."/>
            <person name="Alioto T."/>
            <person name="Gomez Garrido J."/>
        </authorList>
    </citation>
    <scope>NUCLEOTIDE SEQUENCE [LARGE SCALE GENOMIC DNA]</scope>
</reference>
<feature type="region of interest" description="G2" evidence="10">
    <location>
        <begin position="164"/>
        <end position="168"/>
    </location>
</feature>
<evidence type="ECO:0000256" key="3">
    <source>
        <dbReference type="ARBA" id="ARBA00022598"/>
    </source>
</evidence>
<dbReference type="PROSITE" id="PS50823">
    <property type="entry name" value="KH_TYPE_2"/>
    <property type="match status" value="1"/>
</dbReference>
<dbReference type="AlphaFoldDB" id="A0A5E4NT63"/>
<dbReference type="Gene3D" id="3.30.300.20">
    <property type="match status" value="1"/>
</dbReference>
<name>A0A5E4NT63_9HEMI</name>
<evidence type="ECO:0000256" key="9">
    <source>
        <dbReference type="PROSITE-ProRule" id="PRU00118"/>
    </source>
</evidence>
<feature type="domain" description="Era-type G" evidence="14">
    <location>
        <begin position="130"/>
        <end position="296"/>
    </location>
</feature>
<dbReference type="GO" id="GO:0005525">
    <property type="term" value="F:GTP binding"/>
    <property type="evidence" value="ECO:0007669"/>
    <property type="project" value="UniProtKB-UniRule"/>
</dbReference>
<dbReference type="GO" id="GO:0016874">
    <property type="term" value="F:ligase activity"/>
    <property type="evidence" value="ECO:0007669"/>
    <property type="project" value="UniProtKB-KW"/>
</dbReference>
<dbReference type="GO" id="GO:0005524">
    <property type="term" value="F:ATP binding"/>
    <property type="evidence" value="ECO:0007669"/>
    <property type="project" value="UniProtKB-KW"/>
</dbReference>
<accession>A0A5E4NT63</accession>
<dbReference type="SUPFAM" id="SSF52540">
    <property type="entry name" value="P-loop containing nucleoside triphosphate hydrolases"/>
    <property type="match status" value="1"/>
</dbReference>
<dbReference type="HAMAP" id="MF_00367">
    <property type="entry name" value="GTPase_Era"/>
    <property type="match status" value="1"/>
</dbReference>
<evidence type="ECO:0000256" key="2">
    <source>
        <dbReference type="ARBA" id="ARBA00019149"/>
    </source>
</evidence>
<keyword evidence="16" id="KW-1185">Reference proteome</keyword>
<dbReference type="PANTHER" id="PTHR42698">
    <property type="entry name" value="GTPASE ERA"/>
    <property type="match status" value="1"/>
</dbReference>
<dbReference type="InterPro" id="IPR005225">
    <property type="entry name" value="Small_GTP-bd"/>
</dbReference>
<dbReference type="Gene3D" id="3.30.470.20">
    <property type="entry name" value="ATP-grasp fold, B domain"/>
    <property type="match status" value="1"/>
</dbReference>
<dbReference type="NCBIfam" id="TIGR00436">
    <property type="entry name" value="era"/>
    <property type="match status" value="1"/>
</dbReference>
<dbReference type="InterPro" id="IPR005662">
    <property type="entry name" value="GTPase_Era-like"/>
</dbReference>
<organism evidence="15 16">
    <name type="scientific">Cinara cedri</name>
    <dbReference type="NCBI Taxonomy" id="506608"/>
    <lineage>
        <taxon>Eukaryota</taxon>
        <taxon>Metazoa</taxon>
        <taxon>Ecdysozoa</taxon>
        <taxon>Arthropoda</taxon>
        <taxon>Hexapoda</taxon>
        <taxon>Insecta</taxon>
        <taxon>Pterygota</taxon>
        <taxon>Neoptera</taxon>
        <taxon>Paraneoptera</taxon>
        <taxon>Hemiptera</taxon>
        <taxon>Sternorrhyncha</taxon>
        <taxon>Aphidomorpha</taxon>
        <taxon>Aphidoidea</taxon>
        <taxon>Aphididae</taxon>
        <taxon>Lachninae</taxon>
        <taxon>Cinara</taxon>
    </lineage>
</organism>
<dbReference type="PROSITE" id="PS51713">
    <property type="entry name" value="G_ERA"/>
    <property type="match status" value="1"/>
</dbReference>
<dbReference type="Gene3D" id="3.40.50.300">
    <property type="entry name" value="P-loop containing nucleotide triphosphate hydrolases"/>
    <property type="match status" value="1"/>
</dbReference>
<keyword evidence="6 9" id="KW-0694">RNA-binding</keyword>
<dbReference type="GO" id="GO:0000028">
    <property type="term" value="P:ribosomal small subunit assembly"/>
    <property type="evidence" value="ECO:0007669"/>
    <property type="project" value="TreeGrafter"/>
</dbReference>
<evidence type="ECO:0000256" key="10">
    <source>
        <dbReference type="PROSITE-ProRule" id="PRU01050"/>
    </source>
</evidence>
<keyword evidence="7 10" id="KW-0342">GTP-binding</keyword>
<dbReference type="Pfam" id="PF01926">
    <property type="entry name" value="MMR_HSR1"/>
    <property type="match status" value="1"/>
</dbReference>
<evidence type="ECO:0000256" key="7">
    <source>
        <dbReference type="ARBA" id="ARBA00023134"/>
    </source>
</evidence>
<dbReference type="InterPro" id="IPR030388">
    <property type="entry name" value="G_ERA_dom"/>
</dbReference>
<gene>
    <name evidence="15" type="ORF">CINCED_3A022136</name>
</gene>
<dbReference type="CDD" id="cd22534">
    <property type="entry name" value="KH-II_Era"/>
    <property type="match status" value="1"/>
</dbReference>
<keyword evidence="5" id="KW-0067">ATP-binding</keyword>
<feature type="domain" description="Biotin carboxylation" evidence="13">
    <location>
        <begin position="1"/>
        <end position="44"/>
    </location>
</feature>
<evidence type="ECO:0000256" key="6">
    <source>
        <dbReference type="ARBA" id="ARBA00022884"/>
    </source>
</evidence>
<feature type="region of interest" description="G1" evidence="10">
    <location>
        <begin position="138"/>
        <end position="145"/>
    </location>
</feature>
<dbReference type="GO" id="GO:0019843">
    <property type="term" value="F:rRNA binding"/>
    <property type="evidence" value="ECO:0007669"/>
    <property type="project" value="TreeGrafter"/>
</dbReference>
<evidence type="ECO:0000259" key="13">
    <source>
        <dbReference type="PROSITE" id="PS50979"/>
    </source>
</evidence>
<dbReference type="CDD" id="cd04163">
    <property type="entry name" value="Era"/>
    <property type="match status" value="1"/>
</dbReference>
<dbReference type="InterPro" id="IPR011054">
    <property type="entry name" value="Rudment_hybrid_motif"/>
</dbReference>
<proteinExistence type="inferred from homology"/>
<dbReference type="PROSITE" id="PS50979">
    <property type="entry name" value="BC"/>
    <property type="match status" value="1"/>
</dbReference>
<keyword evidence="3" id="KW-0436">Ligase</keyword>
<evidence type="ECO:0000256" key="11">
    <source>
        <dbReference type="RuleBase" id="RU003761"/>
    </source>
</evidence>